<keyword evidence="1" id="KW-0812">Transmembrane</keyword>
<feature type="transmembrane region" description="Helical" evidence="1">
    <location>
        <begin position="468"/>
        <end position="485"/>
    </location>
</feature>
<dbReference type="AlphaFoldDB" id="A0A927BTR9"/>
<keyword evidence="3" id="KW-0482">Metalloprotease</keyword>
<feature type="transmembrane region" description="Helical" evidence="1">
    <location>
        <begin position="406"/>
        <end position="429"/>
    </location>
</feature>
<evidence type="ECO:0000256" key="1">
    <source>
        <dbReference type="SAM" id="Phobius"/>
    </source>
</evidence>
<feature type="transmembrane region" description="Helical" evidence="1">
    <location>
        <begin position="273"/>
        <end position="290"/>
    </location>
</feature>
<dbReference type="GO" id="GO:0080120">
    <property type="term" value="P:CAAX-box protein maturation"/>
    <property type="evidence" value="ECO:0007669"/>
    <property type="project" value="UniProtKB-ARBA"/>
</dbReference>
<dbReference type="Pfam" id="PF02517">
    <property type="entry name" value="Rce1-like"/>
    <property type="match status" value="1"/>
</dbReference>
<reference evidence="3" key="1">
    <citation type="submission" date="2020-09" db="EMBL/GenBank/DDBJ databases">
        <title>A novel bacterium of genus Paenibacillus, isolated from South China Sea.</title>
        <authorList>
            <person name="Huang H."/>
            <person name="Mo K."/>
            <person name="Hu Y."/>
        </authorList>
    </citation>
    <scope>NUCLEOTIDE SEQUENCE</scope>
    <source>
        <strain evidence="3">IB182496</strain>
    </source>
</reference>
<gene>
    <name evidence="3" type="ORF">IDH44_11090</name>
</gene>
<name>A0A927BTR9_9BACL</name>
<feature type="transmembrane region" description="Helical" evidence="1">
    <location>
        <begin position="246"/>
        <end position="266"/>
    </location>
</feature>
<dbReference type="GO" id="GO:0004175">
    <property type="term" value="F:endopeptidase activity"/>
    <property type="evidence" value="ECO:0007669"/>
    <property type="project" value="UniProtKB-ARBA"/>
</dbReference>
<feature type="transmembrane region" description="Helical" evidence="1">
    <location>
        <begin position="12"/>
        <end position="30"/>
    </location>
</feature>
<feature type="domain" description="CAAX prenyl protease 2/Lysostaphin resistance protein A-like" evidence="2">
    <location>
        <begin position="407"/>
        <end position="500"/>
    </location>
</feature>
<keyword evidence="1" id="KW-1133">Transmembrane helix</keyword>
<keyword evidence="3" id="KW-0645">Protease</keyword>
<sequence>MNLLHHDPPWKTYLWLGAIGALIYLLLQIMPATSDSFFTGNTITVMEKDEAQEIAADFVRERFGAEPTSTHAIHQSDRLLSGYLAKTESMATYEQRYDARFPVDTYQVEVRTPRINSAGGESLYYVYLHMETGEVVSWNRLGNPLPSEQPLIDYEPAVEAAKTVAAARGFRTEELTALPGIADTGTVVLRVVGSTLDEAELQLHIRSARAEDGTIRTVAYKPEFDVPQPYRDYVKQQDQLGAALSLGGYFGLTAVLFILSIIYAAVYRRHTSFLRGIALTVIFFALYVANNYNMADGLRAGIGETPDADSFVSIGLIINVFIVVAMAASVYFALVAGDGLWRSAGRRLWPRFGESGYGEHVWRSMKLSYLLAFAMLGIQTLILLLLQEGIGAWATSDVTQSPYNFGAPWLFPVLAWCAAISEEAVYRLFGIGLLRKWFKNLFVASLIPTIIWALGHVTYPIYPATTRLIELTIVGLLFSFIFLRFGFITAVFTHAIVNTVMMAAMLILLGTPINVLAGILYLLLPVPIAWLLREWSRRRAGREPLGRPAPPEPAGPL</sequence>
<keyword evidence="3" id="KW-0378">Hydrolase</keyword>
<feature type="transmembrane region" description="Helical" evidence="1">
    <location>
        <begin position="310"/>
        <end position="337"/>
    </location>
</feature>
<evidence type="ECO:0000259" key="2">
    <source>
        <dbReference type="Pfam" id="PF02517"/>
    </source>
</evidence>
<dbReference type="EMBL" id="JACXIZ010000017">
    <property type="protein sequence ID" value="MBD2845736.1"/>
    <property type="molecule type" value="Genomic_DNA"/>
</dbReference>
<organism evidence="3 4">
    <name type="scientific">Paenibacillus sabuli</name>
    <dbReference type="NCBI Taxonomy" id="2772509"/>
    <lineage>
        <taxon>Bacteria</taxon>
        <taxon>Bacillati</taxon>
        <taxon>Bacillota</taxon>
        <taxon>Bacilli</taxon>
        <taxon>Bacillales</taxon>
        <taxon>Paenibacillaceae</taxon>
        <taxon>Paenibacillus</taxon>
    </lineage>
</organism>
<evidence type="ECO:0000313" key="3">
    <source>
        <dbReference type="EMBL" id="MBD2845736.1"/>
    </source>
</evidence>
<dbReference type="GO" id="GO:0008237">
    <property type="term" value="F:metallopeptidase activity"/>
    <property type="evidence" value="ECO:0007669"/>
    <property type="project" value="UniProtKB-KW"/>
</dbReference>
<dbReference type="RefSeq" id="WP_190917594.1">
    <property type="nucleotide sequence ID" value="NZ_JACXIZ010000017.1"/>
</dbReference>
<comment type="caution">
    <text evidence="3">The sequence shown here is derived from an EMBL/GenBank/DDBJ whole genome shotgun (WGS) entry which is preliminary data.</text>
</comment>
<dbReference type="Proteomes" id="UP000621560">
    <property type="component" value="Unassembled WGS sequence"/>
</dbReference>
<protein>
    <submittedName>
        <fullName evidence="3">CPBP family intramembrane metalloprotease</fullName>
    </submittedName>
</protein>
<evidence type="ECO:0000313" key="4">
    <source>
        <dbReference type="Proteomes" id="UP000621560"/>
    </source>
</evidence>
<feature type="transmembrane region" description="Helical" evidence="1">
    <location>
        <begin position="367"/>
        <end position="386"/>
    </location>
</feature>
<feature type="transmembrane region" description="Helical" evidence="1">
    <location>
        <begin position="441"/>
        <end position="462"/>
    </location>
</feature>
<dbReference type="InterPro" id="IPR003675">
    <property type="entry name" value="Rce1/LyrA-like_dom"/>
</dbReference>
<keyword evidence="1" id="KW-0472">Membrane</keyword>
<keyword evidence="4" id="KW-1185">Reference proteome</keyword>
<proteinExistence type="predicted"/>
<accession>A0A927BTR9</accession>